<keyword evidence="5" id="KW-1185">Reference proteome</keyword>
<evidence type="ECO:0000313" key="4">
    <source>
        <dbReference type="EMBL" id="QNT64745.1"/>
    </source>
</evidence>
<dbReference type="Gene3D" id="3.10.350.10">
    <property type="entry name" value="LysM domain"/>
    <property type="match status" value="2"/>
</dbReference>
<dbReference type="SMART" id="SM00257">
    <property type="entry name" value="LysM"/>
    <property type="match status" value="2"/>
</dbReference>
<dbReference type="InterPro" id="IPR018392">
    <property type="entry name" value="LysM"/>
</dbReference>
<feature type="domain" description="LysM" evidence="3">
    <location>
        <begin position="78"/>
        <end position="122"/>
    </location>
</feature>
<feature type="compositionally biased region" description="Low complexity" evidence="1">
    <location>
        <begin position="48"/>
        <end position="65"/>
    </location>
</feature>
<evidence type="ECO:0000259" key="3">
    <source>
        <dbReference type="PROSITE" id="PS51782"/>
    </source>
</evidence>
<evidence type="ECO:0000256" key="2">
    <source>
        <dbReference type="SAM" id="Phobius"/>
    </source>
</evidence>
<dbReference type="Pfam" id="PF01476">
    <property type="entry name" value="LysM"/>
    <property type="match status" value="2"/>
</dbReference>
<dbReference type="GO" id="GO:0008932">
    <property type="term" value="F:lytic endotransglycosylase activity"/>
    <property type="evidence" value="ECO:0007669"/>
    <property type="project" value="TreeGrafter"/>
</dbReference>
<organism evidence="4 5">
    <name type="scientific">Weissella koreensis</name>
    <dbReference type="NCBI Taxonomy" id="165096"/>
    <lineage>
        <taxon>Bacteria</taxon>
        <taxon>Bacillati</taxon>
        <taxon>Bacillota</taxon>
        <taxon>Bacilli</taxon>
        <taxon>Lactobacillales</taxon>
        <taxon>Lactobacillaceae</taxon>
        <taxon>Weissella</taxon>
    </lineage>
</organism>
<dbReference type="CDD" id="cd00118">
    <property type="entry name" value="LysM"/>
    <property type="match status" value="2"/>
</dbReference>
<gene>
    <name evidence="4" type="ORF">FY536_05515</name>
</gene>
<keyword evidence="2" id="KW-0472">Membrane</keyword>
<reference evidence="4 5" key="1">
    <citation type="submission" date="2019-08" db="EMBL/GenBank/DDBJ databases">
        <authorList>
            <person name="Chang H.C."/>
            <person name="Mun S.Y."/>
        </authorList>
    </citation>
    <scope>NUCLEOTIDE SEQUENCE [LARGE SCALE GENOMIC DNA]</scope>
    <source>
        <strain evidence="4 5">SK</strain>
    </source>
</reference>
<evidence type="ECO:0000313" key="5">
    <source>
        <dbReference type="Proteomes" id="UP000516446"/>
    </source>
</evidence>
<dbReference type="SUPFAM" id="SSF54106">
    <property type="entry name" value="LysM domain"/>
    <property type="match status" value="2"/>
</dbReference>
<dbReference type="Proteomes" id="UP000516446">
    <property type="component" value="Chromosome"/>
</dbReference>
<accession>A0A7H1MMQ9</accession>
<feature type="domain" description="LysM" evidence="3">
    <location>
        <begin position="143"/>
        <end position="186"/>
    </location>
</feature>
<feature type="region of interest" description="Disordered" evidence="1">
    <location>
        <begin position="48"/>
        <end position="68"/>
    </location>
</feature>
<name>A0A7H1MMQ9_9LACO</name>
<protein>
    <submittedName>
        <fullName evidence="4">LysM peptidoglycan-binding domain-containing protein</fullName>
    </submittedName>
</protein>
<evidence type="ECO:0000256" key="1">
    <source>
        <dbReference type="SAM" id="MobiDB-lite"/>
    </source>
</evidence>
<sequence length="186" mass="20509">MSKKTKLVLKRIAISIVIFLVTFFLAFTITRGLHKLFHHEPTATATSSKITQKVKKTSSSSSSHKTSTKKSTKIATTKVYTVEAGETIDTIATKFNTSSKKLKKLNPNIDWATLQIDQIIEVPNNTTSTTELDTTTVASDDSQSYVVTQGDTWYRVAVNNNLSVSELQNLNPNVTSLKTGEAIRVQ</sequence>
<proteinExistence type="predicted"/>
<keyword evidence="2" id="KW-0812">Transmembrane</keyword>
<dbReference type="InterPro" id="IPR036779">
    <property type="entry name" value="LysM_dom_sf"/>
</dbReference>
<dbReference type="AlphaFoldDB" id="A0A7H1MMQ9"/>
<dbReference type="PANTHER" id="PTHR33734">
    <property type="entry name" value="LYSM DOMAIN-CONTAINING GPI-ANCHORED PROTEIN 2"/>
    <property type="match status" value="1"/>
</dbReference>
<dbReference type="EMBL" id="CP043431">
    <property type="protein sequence ID" value="QNT64745.1"/>
    <property type="molecule type" value="Genomic_DNA"/>
</dbReference>
<dbReference type="RefSeq" id="WP_013989696.1">
    <property type="nucleotide sequence ID" value="NZ_CP026847.1"/>
</dbReference>
<dbReference type="PROSITE" id="PS51782">
    <property type="entry name" value="LYSM"/>
    <property type="match status" value="2"/>
</dbReference>
<feature type="transmembrane region" description="Helical" evidence="2">
    <location>
        <begin position="12"/>
        <end position="33"/>
    </location>
</feature>
<keyword evidence="2" id="KW-1133">Transmembrane helix</keyword>
<dbReference type="PANTHER" id="PTHR33734:SF36">
    <property type="entry name" value="STAGE VI SPORULATION PROTEIN D"/>
    <property type="match status" value="1"/>
</dbReference>